<sequence length="316" mass="33623">MREVNLAALDLNLLPALEALLRRRNVTHAAAEVGLSQPAMSRALARLRDVFDDPLLVRAGGGLAPTPAALALAPKVAAALEGLRGLFRVPVVDPARLERTIRLAAADAQTILIVPRVASRLEREAPGVDLVVSTIGRDIMARMEQGEVDLCFATAATPLPPGAASETLADDRLALVMRRGHPGADRDWALADYARYRHATVSFFGDGVSEIDARLGAAGVERRVALTTPHFMATVAAVAGSDLVTTISAAFARRFASPLGLVLKPPPFDDALVLTVVSTRAGAADPALRWFRTLLREEAAVAYRAPQSRSIVSSRR</sequence>
<organism evidence="7 8">
    <name type="scientific">Roseiarcus fermentans</name>
    <dbReference type="NCBI Taxonomy" id="1473586"/>
    <lineage>
        <taxon>Bacteria</taxon>
        <taxon>Pseudomonadati</taxon>
        <taxon>Pseudomonadota</taxon>
        <taxon>Alphaproteobacteria</taxon>
        <taxon>Hyphomicrobiales</taxon>
        <taxon>Roseiarcaceae</taxon>
        <taxon>Roseiarcus</taxon>
    </lineage>
</organism>
<dbReference type="PROSITE" id="PS50931">
    <property type="entry name" value="HTH_LYSR"/>
    <property type="match status" value="1"/>
</dbReference>
<keyword evidence="8" id="KW-1185">Reference proteome</keyword>
<dbReference type="CDD" id="cd08417">
    <property type="entry name" value="PBP2_Nitroaromatics_like"/>
    <property type="match status" value="1"/>
</dbReference>
<name>A0A366FBC1_9HYPH</name>
<dbReference type="PRINTS" id="PR00039">
    <property type="entry name" value="HTHLYSR"/>
</dbReference>
<dbReference type="Proteomes" id="UP000253529">
    <property type="component" value="Unassembled WGS sequence"/>
</dbReference>
<dbReference type="Gene3D" id="1.10.10.10">
    <property type="entry name" value="Winged helix-like DNA-binding domain superfamily/Winged helix DNA-binding domain"/>
    <property type="match status" value="1"/>
</dbReference>
<evidence type="ECO:0000256" key="1">
    <source>
        <dbReference type="ARBA" id="ARBA00009437"/>
    </source>
</evidence>
<dbReference type="SUPFAM" id="SSF46785">
    <property type="entry name" value="Winged helix' DNA-binding domain"/>
    <property type="match status" value="1"/>
</dbReference>
<keyword evidence="3" id="KW-0805">Transcription regulation</keyword>
<accession>A0A366FBC1</accession>
<dbReference type="EMBL" id="QNRK01000015">
    <property type="protein sequence ID" value="RBP11931.1"/>
    <property type="molecule type" value="Genomic_DNA"/>
</dbReference>
<dbReference type="SUPFAM" id="SSF53850">
    <property type="entry name" value="Periplasmic binding protein-like II"/>
    <property type="match status" value="1"/>
</dbReference>
<dbReference type="InterPro" id="IPR036388">
    <property type="entry name" value="WH-like_DNA-bd_sf"/>
</dbReference>
<protein>
    <submittedName>
        <fullName evidence="7">LysR family transcriptional regulator</fullName>
    </submittedName>
</protein>
<dbReference type="InterPro" id="IPR036390">
    <property type="entry name" value="WH_DNA-bd_sf"/>
</dbReference>
<dbReference type="PANTHER" id="PTHR30118">
    <property type="entry name" value="HTH-TYPE TRANSCRIPTIONAL REGULATOR LEUO-RELATED"/>
    <property type="match status" value="1"/>
</dbReference>
<keyword evidence="2" id="KW-0536">Nodulation</keyword>
<dbReference type="AlphaFoldDB" id="A0A366FBC1"/>
<evidence type="ECO:0000259" key="6">
    <source>
        <dbReference type="PROSITE" id="PS50931"/>
    </source>
</evidence>
<comment type="caution">
    <text evidence="7">The sequence shown here is derived from an EMBL/GenBank/DDBJ whole genome shotgun (WGS) entry which is preliminary data.</text>
</comment>
<evidence type="ECO:0000313" key="7">
    <source>
        <dbReference type="EMBL" id="RBP11931.1"/>
    </source>
</evidence>
<evidence type="ECO:0000256" key="4">
    <source>
        <dbReference type="ARBA" id="ARBA00023125"/>
    </source>
</evidence>
<dbReference type="PANTHER" id="PTHR30118:SF15">
    <property type="entry name" value="TRANSCRIPTIONAL REGULATORY PROTEIN"/>
    <property type="match status" value="1"/>
</dbReference>
<dbReference type="RefSeq" id="WP_113889995.1">
    <property type="nucleotide sequence ID" value="NZ_QNRK01000015.1"/>
</dbReference>
<comment type="similarity">
    <text evidence="1">Belongs to the LysR transcriptional regulatory family.</text>
</comment>
<dbReference type="InterPro" id="IPR037402">
    <property type="entry name" value="YidZ_PBP2"/>
</dbReference>
<keyword evidence="5" id="KW-0804">Transcription</keyword>
<dbReference type="InterPro" id="IPR005119">
    <property type="entry name" value="LysR_subst-bd"/>
</dbReference>
<proteinExistence type="inferred from homology"/>
<evidence type="ECO:0000256" key="3">
    <source>
        <dbReference type="ARBA" id="ARBA00023015"/>
    </source>
</evidence>
<dbReference type="Pfam" id="PF00126">
    <property type="entry name" value="HTH_1"/>
    <property type="match status" value="1"/>
</dbReference>
<dbReference type="GO" id="GO:0003700">
    <property type="term" value="F:DNA-binding transcription factor activity"/>
    <property type="evidence" value="ECO:0007669"/>
    <property type="project" value="InterPro"/>
</dbReference>
<dbReference type="Gene3D" id="3.40.190.10">
    <property type="entry name" value="Periplasmic binding protein-like II"/>
    <property type="match status" value="2"/>
</dbReference>
<dbReference type="Pfam" id="PF03466">
    <property type="entry name" value="LysR_substrate"/>
    <property type="match status" value="1"/>
</dbReference>
<dbReference type="GO" id="GO:0003677">
    <property type="term" value="F:DNA binding"/>
    <property type="evidence" value="ECO:0007669"/>
    <property type="project" value="UniProtKB-KW"/>
</dbReference>
<evidence type="ECO:0000313" key="8">
    <source>
        <dbReference type="Proteomes" id="UP000253529"/>
    </source>
</evidence>
<dbReference type="InterPro" id="IPR050389">
    <property type="entry name" value="LysR-type_TF"/>
</dbReference>
<feature type="domain" description="HTH lysR-type" evidence="6">
    <location>
        <begin position="9"/>
        <end position="66"/>
    </location>
</feature>
<reference evidence="7 8" key="1">
    <citation type="submission" date="2018-06" db="EMBL/GenBank/DDBJ databases">
        <title>Genomic Encyclopedia of Type Strains, Phase IV (KMG-IV): sequencing the most valuable type-strain genomes for metagenomic binning, comparative biology and taxonomic classification.</title>
        <authorList>
            <person name="Goeker M."/>
        </authorList>
    </citation>
    <scope>NUCLEOTIDE SEQUENCE [LARGE SCALE GENOMIC DNA]</scope>
    <source>
        <strain evidence="7 8">DSM 24875</strain>
    </source>
</reference>
<dbReference type="InterPro" id="IPR000847">
    <property type="entry name" value="LysR_HTH_N"/>
</dbReference>
<evidence type="ECO:0000256" key="2">
    <source>
        <dbReference type="ARBA" id="ARBA00022458"/>
    </source>
</evidence>
<evidence type="ECO:0000256" key="5">
    <source>
        <dbReference type="ARBA" id="ARBA00023163"/>
    </source>
</evidence>
<gene>
    <name evidence="7" type="ORF">DFR50_11538</name>
</gene>
<keyword evidence="4" id="KW-0238">DNA-binding</keyword>
<dbReference type="OrthoDB" id="9774011at2"/>